<dbReference type="Proteomes" id="UP000036947">
    <property type="component" value="Unassembled WGS sequence"/>
</dbReference>
<feature type="transmembrane region" description="Helical" evidence="2">
    <location>
        <begin position="118"/>
        <end position="137"/>
    </location>
</feature>
<dbReference type="AlphaFoldDB" id="A0A0L0NLK4"/>
<feature type="transmembrane region" description="Helical" evidence="2">
    <location>
        <begin position="92"/>
        <end position="112"/>
    </location>
</feature>
<feature type="region of interest" description="Disordered" evidence="1">
    <location>
        <begin position="17"/>
        <end position="37"/>
    </location>
</feature>
<name>A0A0L0NLK4_TOLOC</name>
<proteinExistence type="predicted"/>
<evidence type="ECO:0000256" key="1">
    <source>
        <dbReference type="SAM" id="MobiDB-lite"/>
    </source>
</evidence>
<dbReference type="PANTHER" id="PTHR11360">
    <property type="entry name" value="MONOCARBOXYLATE TRANSPORTER"/>
    <property type="match status" value="1"/>
</dbReference>
<feature type="transmembrane region" description="Helical" evidence="2">
    <location>
        <begin position="221"/>
        <end position="239"/>
    </location>
</feature>
<evidence type="ECO:0000313" key="4">
    <source>
        <dbReference type="Proteomes" id="UP000036947"/>
    </source>
</evidence>
<dbReference type="EMBL" id="LFRF01000002">
    <property type="protein sequence ID" value="KND94585.1"/>
    <property type="molecule type" value="Genomic_DNA"/>
</dbReference>
<dbReference type="PANTHER" id="PTHR11360:SF177">
    <property type="entry name" value="RIBOFLAVIN TRANSPORTER MCH5"/>
    <property type="match status" value="1"/>
</dbReference>
<gene>
    <name evidence="3" type="ORF">TOPH_00813</name>
</gene>
<feature type="transmembrane region" description="Helical" evidence="2">
    <location>
        <begin position="181"/>
        <end position="200"/>
    </location>
</feature>
<dbReference type="InterPro" id="IPR050327">
    <property type="entry name" value="Proton-linked_MCT"/>
</dbReference>
<dbReference type="InterPro" id="IPR036259">
    <property type="entry name" value="MFS_trans_sf"/>
</dbReference>
<keyword evidence="2" id="KW-0812">Transmembrane</keyword>
<protein>
    <submittedName>
        <fullName evidence="3">Putative transporter MCH4</fullName>
    </submittedName>
</protein>
<dbReference type="OrthoDB" id="410267at2759"/>
<keyword evidence="2" id="KW-1133">Transmembrane helix</keyword>
<reference evidence="3 4" key="1">
    <citation type="journal article" date="2015" name="BMC Genomics">
        <title>The genome of the truffle-parasite Tolypocladium ophioglossoides and the evolution of antifungal peptaibiotics.</title>
        <authorList>
            <person name="Quandt C.A."/>
            <person name="Bushley K.E."/>
            <person name="Spatafora J.W."/>
        </authorList>
    </citation>
    <scope>NUCLEOTIDE SEQUENCE [LARGE SCALE GENOMIC DNA]</scope>
    <source>
        <strain evidence="3 4">CBS 100239</strain>
    </source>
</reference>
<sequence length="297" mass="33293">MATQTFLSRFWHEVYPQSQTEKEARQGQSPDSQRQDDLEAQYPEGWRAANLVVFGSFCTITGGLGLMNGIGIYQSLIPSHQLQHVNESKRRWIFGLCNFMVFFCGIQIGPIFDMHSPWCLMVAGLVLHVATCVALGFRDAYWHFVLVIGLTAGTVTSVVFSCRLLPSGSTFERGATRRCDWVGHPGLIVVVLLPAGYIIVLPSNFRQQILAEQSILPDLRILCRPAVSLITVGVFFVKWDFFVGPEYVSSYTLASGIDRRLAYLMVVFLNAQLHSGEMTGRNRDGQVWALKHQDISE</sequence>
<accession>A0A0L0NLK4</accession>
<evidence type="ECO:0000313" key="3">
    <source>
        <dbReference type="EMBL" id="KND94585.1"/>
    </source>
</evidence>
<evidence type="ECO:0000256" key="2">
    <source>
        <dbReference type="SAM" id="Phobius"/>
    </source>
</evidence>
<keyword evidence="2" id="KW-0472">Membrane</keyword>
<feature type="transmembrane region" description="Helical" evidence="2">
    <location>
        <begin position="144"/>
        <end position="161"/>
    </location>
</feature>
<organism evidence="3 4">
    <name type="scientific">Tolypocladium ophioglossoides (strain CBS 100239)</name>
    <name type="common">Snaketongue truffleclub</name>
    <name type="synonym">Elaphocordyceps ophioglossoides</name>
    <dbReference type="NCBI Taxonomy" id="1163406"/>
    <lineage>
        <taxon>Eukaryota</taxon>
        <taxon>Fungi</taxon>
        <taxon>Dikarya</taxon>
        <taxon>Ascomycota</taxon>
        <taxon>Pezizomycotina</taxon>
        <taxon>Sordariomycetes</taxon>
        <taxon>Hypocreomycetidae</taxon>
        <taxon>Hypocreales</taxon>
        <taxon>Ophiocordycipitaceae</taxon>
        <taxon>Tolypocladium</taxon>
    </lineage>
</organism>
<dbReference type="SUPFAM" id="SSF103473">
    <property type="entry name" value="MFS general substrate transporter"/>
    <property type="match status" value="1"/>
</dbReference>
<comment type="caution">
    <text evidence="3">The sequence shown here is derived from an EMBL/GenBank/DDBJ whole genome shotgun (WGS) entry which is preliminary data.</text>
</comment>
<keyword evidence="4" id="KW-1185">Reference proteome</keyword>
<feature type="transmembrane region" description="Helical" evidence="2">
    <location>
        <begin position="51"/>
        <end position="71"/>
    </location>
</feature>